<dbReference type="Gene3D" id="3.30.200.20">
    <property type="entry name" value="Phosphorylase Kinase, domain 1"/>
    <property type="match status" value="1"/>
</dbReference>
<accession>A0A0V0R0J2</accession>
<dbReference type="Gene3D" id="1.10.510.10">
    <property type="entry name" value="Transferase(Phosphotransferase) domain 1"/>
    <property type="match status" value="1"/>
</dbReference>
<gene>
    <name evidence="16" type="ORF">PPERSA_10457</name>
</gene>
<evidence type="ECO:0000313" key="16">
    <source>
        <dbReference type="EMBL" id="KRX08095.1"/>
    </source>
</evidence>
<evidence type="ECO:0000256" key="9">
    <source>
        <dbReference type="ARBA" id="ARBA00039612"/>
    </source>
</evidence>
<dbReference type="PROSITE" id="PS00108">
    <property type="entry name" value="PROTEIN_KINASE_ST"/>
    <property type="match status" value="1"/>
</dbReference>
<dbReference type="FunFam" id="3.30.200.20:FF:000375">
    <property type="entry name" value="Cell division related protein kinase 2"/>
    <property type="match status" value="1"/>
</dbReference>
<dbReference type="InterPro" id="IPR008271">
    <property type="entry name" value="Ser/Thr_kinase_AS"/>
</dbReference>
<evidence type="ECO:0000313" key="17">
    <source>
        <dbReference type="Proteomes" id="UP000054937"/>
    </source>
</evidence>
<dbReference type="InterPro" id="IPR017441">
    <property type="entry name" value="Protein_kinase_ATP_BS"/>
</dbReference>
<protein>
    <recommendedName>
        <fullName evidence="9">Cyclin-dependent kinase 2 homolog</fullName>
        <ecNumber evidence="2">2.7.11.22</ecNumber>
    </recommendedName>
    <alternativeName>
        <fullName evidence="10">Cell division control protein 2 homolog</fullName>
    </alternativeName>
    <alternativeName>
        <fullName evidence="11">cdc2-related kinase 2</fullName>
    </alternativeName>
</protein>
<dbReference type="GO" id="GO:0005634">
    <property type="term" value="C:nucleus"/>
    <property type="evidence" value="ECO:0007669"/>
    <property type="project" value="TreeGrafter"/>
</dbReference>
<dbReference type="OrthoDB" id="287532at2759"/>
<evidence type="ECO:0000256" key="11">
    <source>
        <dbReference type="ARBA" id="ARBA00042858"/>
    </source>
</evidence>
<dbReference type="PROSITE" id="PS50011">
    <property type="entry name" value="PROTEIN_KINASE_DOM"/>
    <property type="match status" value="1"/>
</dbReference>
<dbReference type="GO" id="GO:0005524">
    <property type="term" value="F:ATP binding"/>
    <property type="evidence" value="ECO:0007669"/>
    <property type="project" value="UniProtKB-UniRule"/>
</dbReference>
<keyword evidence="5 14" id="KW-0547">Nucleotide-binding</keyword>
<evidence type="ECO:0000256" key="5">
    <source>
        <dbReference type="ARBA" id="ARBA00022741"/>
    </source>
</evidence>
<evidence type="ECO:0000256" key="6">
    <source>
        <dbReference type="ARBA" id="ARBA00022777"/>
    </source>
</evidence>
<comment type="similarity">
    <text evidence="1">Belongs to the protein kinase superfamily. CMGC Ser/Thr protein kinase family. CDC2/CDKX subfamily.</text>
</comment>
<dbReference type="EC" id="2.7.11.22" evidence="2"/>
<evidence type="ECO:0000256" key="3">
    <source>
        <dbReference type="ARBA" id="ARBA00022527"/>
    </source>
</evidence>
<feature type="binding site" evidence="14">
    <location>
        <position position="2118"/>
    </location>
    <ligand>
        <name>ATP</name>
        <dbReference type="ChEBI" id="CHEBI:30616"/>
    </ligand>
</feature>
<comment type="subunit">
    <text evidence="8">May form a complex composed of at least the catalytic subunit CRK2 and a cyclin.</text>
</comment>
<dbReference type="GO" id="GO:0004693">
    <property type="term" value="F:cyclin-dependent protein serine/threonine kinase activity"/>
    <property type="evidence" value="ECO:0007669"/>
    <property type="project" value="UniProtKB-EC"/>
</dbReference>
<comment type="caution">
    <text evidence="16">The sequence shown here is derived from an EMBL/GenBank/DDBJ whole genome shotgun (WGS) entry which is preliminary data.</text>
</comment>
<dbReference type="Proteomes" id="UP000054937">
    <property type="component" value="Unassembled WGS sequence"/>
</dbReference>
<dbReference type="FunFam" id="1.10.510.10:FF:000574">
    <property type="entry name" value="Cell division related protein kinase 2"/>
    <property type="match status" value="1"/>
</dbReference>
<dbReference type="EMBL" id="LDAU01000074">
    <property type="protein sequence ID" value="KRX08095.1"/>
    <property type="molecule type" value="Genomic_DNA"/>
</dbReference>
<evidence type="ECO:0000256" key="4">
    <source>
        <dbReference type="ARBA" id="ARBA00022679"/>
    </source>
</evidence>
<dbReference type="PANTHER" id="PTHR24056">
    <property type="entry name" value="CELL DIVISION PROTEIN KINASE"/>
    <property type="match status" value="1"/>
</dbReference>
<dbReference type="CDD" id="cd07829">
    <property type="entry name" value="STKc_CDK_like"/>
    <property type="match status" value="1"/>
</dbReference>
<comment type="catalytic activity">
    <reaction evidence="13">
        <text>L-seryl-[protein] + ATP = O-phospho-L-seryl-[protein] + ADP + H(+)</text>
        <dbReference type="Rhea" id="RHEA:17989"/>
        <dbReference type="Rhea" id="RHEA-COMP:9863"/>
        <dbReference type="Rhea" id="RHEA-COMP:11604"/>
        <dbReference type="ChEBI" id="CHEBI:15378"/>
        <dbReference type="ChEBI" id="CHEBI:29999"/>
        <dbReference type="ChEBI" id="CHEBI:30616"/>
        <dbReference type="ChEBI" id="CHEBI:83421"/>
        <dbReference type="ChEBI" id="CHEBI:456216"/>
        <dbReference type="EC" id="2.7.11.22"/>
    </reaction>
</comment>
<dbReference type="SMART" id="SM00220">
    <property type="entry name" value="S_TKc"/>
    <property type="match status" value="1"/>
</dbReference>
<proteinExistence type="inferred from homology"/>
<keyword evidence="3" id="KW-0723">Serine/threonine-protein kinase</keyword>
<name>A0A0V0R0J2_PSEPJ</name>
<keyword evidence="17" id="KW-1185">Reference proteome</keyword>
<sequence length="2484" mass="287884">MLEDLLICTCSVLLSTVKTLEEEQTVWIELPENLEANVENQVFIQINNVNPITYLGGVFSLKTQKYYKLENNIIFDQNLNFGVVPYASFTASSTLTGIDVNSGVGWTYEINGINDISLYFTFQKQVGNAYSNWSQMKILLPYEWSFNSDSKITLSQNDSGNTVTMYSYEFISPNQLQIIFSTNLFVNTEISLTINNIQNPNSKQSIAQLKAYTFPYNQNKAVEKTPTTPLLKQVKTEQVNLSLEIKPGLYMPNEVDAVQIYKFAEQYIRISITTPQEIPPNYYLQFDFGEHASILRGSIYIENNLKNYDLTQDFQYEYGLTSKDATGENYKDLIESFNRYVKITNIGEIKQNTVLYLSMKIYVHNPDTFTIGVAFNQENSFSVGGTYVGSQILPVYQNLDSFWNSEDSIPTVYSDLFAYGVQFTDSTLGTYTKQREGIAKLEDTDTSQVTKYQNGIVVQFTPLKDMTKLVLYFTSKLDFHWYNNNANQIKPSSVQHIDAKFMVSDSGGVLNELTGSQVTKSTPTPANSLEQYTQITITFSFQSSDTYYILFNNLSLEEYQASNGIDRAFDIYAQLTALDTNIYYGFLPLVIGTKKSNDFIFSTLVNQAFDISVNKDDDERSGQPATIDIVCQFIAGKSQKNDDNYLYTDWDRVVIYLPDEAIITPFHIAIPDISVPDSSNLYAAYYQIGIGKYDTNTRIFNVFYTQIVDYDQLLVGVTPTEDDEDQRMTFDIIGYSGSERGGLEVKVYSTQNQIGNKDQQNGITNDQYGSAVVLVTDWQLWQNDLSNYEFINNEYITNSGVNAPLAFQYVSYKGTRHYITIFPLINEKHFIMGFTFYLENVLLPYSHMLPEMKIIVTNYNGQIDSMRTIVNSGDNNFFFGYLKNSNIVCNDFYIGVKNTNCVFEFQPNIRLQSFSQIYLGLNGLLLSEYSCSMKYYYNLQYYTINEIYCDLDDLNDILKIQVNITETMPLSVIYYLNIGGIEIQEQDEFSYELQLRDISGNLFCHNLYVDKFTIKYIAIIYELGDFVIEKFSKIFHPEDQEDKYILIESISFDHTNFDVITNMYVTFYIPRQPNLNEYVCLNLTESLQKYNQDISRLNIKLYRDWNLEELSIGTYFYNDLMMIELDDFTQFYEDFYQIHIYNIKTPEDDENYNQEYFQIYFIRQEDENIVIQNNKVNSQVFPELIEDYNDQITLQLTRFNYQGAYSEFKFDITTDIQLNYKKYLINILFPVYYSSNVANYADLQLICQVDGKQSDCTSLPNNPYMLQISNVSKTIYPGQTFQLSILDITTQHYINILGVKITNSFIRYSSTHTITFKSSQIISNAAYVVQILFPSEYNLLALKSSLTCRISQQTYLSGQFIDAFTIKESVTGVVQGSMVSVQFTTQILNDRFYQIAITGVPTPYECVPQQIVAPSNYLMGNDNEIISITQGTYSNTLYLTTSSGSNFATNVQAKGVQNGFQFSPSTFYGYLGKENAEFRLGVDRSTEVKKYTISLEKTEKSSSKTYNMISNLLINVVDTKIQIPMIKQIKVPYGGCSLPQKIELPNGPYDQLIISQIYDKKTYRSDLFRINQDFSDQYIYFNSNQLYHYYSFCVDESYKEEDLSSEIVINYELGGVNSDSYVLQYSQITCKVSKRQKYSTIQSSVNVIEKTKTWAQFDIYVTTDGTLFWEIFIVKDYYDEQQPLALDVIKQNLKDNNQKLDSFDSHIDYLQTEELDHRVNMAVYYSSNTNYLELSDLMPESIYKICHYFEDQFRQTTTQSGSCSYFSTQSKYIFQYSHSIINKKYYKEWQKWIKIEAVFKYDITLIELNNLLCWLSSEAETYFDHIIESFGYACSFEENPGLYYQQYKGDTFSNLDQENYFYLMPKKNFTGTDPAIDNLSDIFVTGTNLISNSALSRASSQYGIEFIKSMKLVKQFNYTEITNAQNGFDIPSLKNGYQIDYTYDQDTKKCKINISDVQLSGDGMIYFILDQLKEYEDLGDDDEKQGIQIIYYDSFTPSIEQVLNCQDFYNQTADACARAVLQKGSKTKVTFEDLDTNSQYNIYYITTNEYPLRPIATDSQKVQLLTGQTLITQIMIDENDFGQSTIDRYQKLQNIGDGSYGVVYRALDKLKKEEVALKKMKLIVEQEGVPATTIREISLLREIKHDNVVQLKDVVQEEKTLYLVFEQLDYDLNYYLKKLKDKQEYLNEQNIKKFLYKILCGIQACHSRRILHRDLKPQNILLSKDGKLKIGDFGLSRTYSIPIKPYTNEVVTLWYRAPELLLGSIEYSTPVDIWSVGCIFVELVTNDALFAGDTEIEQLNRIFKQLGTPNEETWPGVTKLKNFGVSFPTFPQKRIEESLTFLKKLSKEGIELLSSMLQIDPTKRITARAALNSPYFDDIKEQLQKNKQKSSNTQSVLGQIFQNSKFMEPNQQEKIQRYYNNKEQETKNFLEQQQQNEHFFPQQQMYNQQQFQQYQLQQQQYLYQQQSQMNSQHQQQQQQNQEYQ</sequence>
<evidence type="ECO:0000256" key="13">
    <source>
        <dbReference type="ARBA" id="ARBA00048367"/>
    </source>
</evidence>
<keyword evidence="6 16" id="KW-0418">Kinase</keyword>
<keyword evidence="7 14" id="KW-0067">ATP-binding</keyword>
<dbReference type="SUPFAM" id="SSF56112">
    <property type="entry name" value="Protein kinase-like (PK-like)"/>
    <property type="match status" value="1"/>
</dbReference>
<evidence type="ECO:0000256" key="10">
    <source>
        <dbReference type="ARBA" id="ARBA00041902"/>
    </source>
</evidence>
<evidence type="ECO:0000256" key="12">
    <source>
        <dbReference type="ARBA" id="ARBA00047811"/>
    </source>
</evidence>
<evidence type="ECO:0000256" key="8">
    <source>
        <dbReference type="ARBA" id="ARBA00038543"/>
    </source>
</evidence>
<dbReference type="PROSITE" id="PS00107">
    <property type="entry name" value="PROTEIN_KINASE_ATP"/>
    <property type="match status" value="1"/>
</dbReference>
<dbReference type="InterPro" id="IPR000719">
    <property type="entry name" value="Prot_kinase_dom"/>
</dbReference>
<feature type="domain" description="Protein kinase" evidence="15">
    <location>
        <begin position="2089"/>
        <end position="2376"/>
    </location>
</feature>
<evidence type="ECO:0000256" key="1">
    <source>
        <dbReference type="ARBA" id="ARBA00006485"/>
    </source>
</evidence>
<comment type="catalytic activity">
    <reaction evidence="12">
        <text>L-threonyl-[protein] + ATP = O-phospho-L-threonyl-[protein] + ADP + H(+)</text>
        <dbReference type="Rhea" id="RHEA:46608"/>
        <dbReference type="Rhea" id="RHEA-COMP:11060"/>
        <dbReference type="Rhea" id="RHEA-COMP:11605"/>
        <dbReference type="ChEBI" id="CHEBI:15378"/>
        <dbReference type="ChEBI" id="CHEBI:30013"/>
        <dbReference type="ChEBI" id="CHEBI:30616"/>
        <dbReference type="ChEBI" id="CHEBI:61977"/>
        <dbReference type="ChEBI" id="CHEBI:456216"/>
        <dbReference type="EC" id="2.7.11.22"/>
    </reaction>
</comment>
<organism evidence="16 17">
    <name type="scientific">Pseudocohnilembus persalinus</name>
    <name type="common">Ciliate</name>
    <dbReference type="NCBI Taxonomy" id="266149"/>
    <lineage>
        <taxon>Eukaryota</taxon>
        <taxon>Sar</taxon>
        <taxon>Alveolata</taxon>
        <taxon>Ciliophora</taxon>
        <taxon>Intramacronucleata</taxon>
        <taxon>Oligohymenophorea</taxon>
        <taxon>Scuticociliatia</taxon>
        <taxon>Philasterida</taxon>
        <taxon>Pseudocohnilembidae</taxon>
        <taxon>Pseudocohnilembus</taxon>
    </lineage>
</organism>
<reference evidence="16 17" key="1">
    <citation type="journal article" date="2015" name="Sci. Rep.">
        <title>Genome of the facultative scuticociliatosis pathogen Pseudocohnilembus persalinus provides insight into its virulence through horizontal gene transfer.</title>
        <authorList>
            <person name="Xiong J."/>
            <person name="Wang G."/>
            <person name="Cheng J."/>
            <person name="Tian M."/>
            <person name="Pan X."/>
            <person name="Warren A."/>
            <person name="Jiang C."/>
            <person name="Yuan D."/>
            <person name="Miao W."/>
        </authorList>
    </citation>
    <scope>NUCLEOTIDE SEQUENCE [LARGE SCALE GENOMIC DNA]</scope>
    <source>
        <strain evidence="16">36N120E</strain>
    </source>
</reference>
<evidence type="ECO:0000259" key="15">
    <source>
        <dbReference type="PROSITE" id="PS50011"/>
    </source>
</evidence>
<evidence type="ECO:0000256" key="2">
    <source>
        <dbReference type="ARBA" id="ARBA00012425"/>
    </source>
</evidence>
<keyword evidence="4" id="KW-0808">Transferase</keyword>
<dbReference type="Pfam" id="PF00069">
    <property type="entry name" value="Pkinase"/>
    <property type="match status" value="1"/>
</dbReference>
<dbReference type="InterPro" id="IPR050108">
    <property type="entry name" value="CDK"/>
</dbReference>
<dbReference type="InParanoid" id="A0A0V0R0J2"/>
<dbReference type="InterPro" id="IPR011009">
    <property type="entry name" value="Kinase-like_dom_sf"/>
</dbReference>
<evidence type="ECO:0000256" key="14">
    <source>
        <dbReference type="PROSITE-ProRule" id="PRU10141"/>
    </source>
</evidence>
<evidence type="ECO:0000256" key="7">
    <source>
        <dbReference type="ARBA" id="ARBA00022840"/>
    </source>
</evidence>